<evidence type="ECO:0000259" key="2">
    <source>
        <dbReference type="Pfam" id="PF08486"/>
    </source>
</evidence>
<dbReference type="InterPro" id="IPR013486">
    <property type="entry name" value="SpoIID/LytB"/>
</dbReference>
<dbReference type="PANTHER" id="PTHR30032">
    <property type="entry name" value="N-ACETYLMURAMOYL-L-ALANINE AMIDASE-RELATED"/>
    <property type="match status" value="1"/>
</dbReference>
<dbReference type="PANTHER" id="PTHR30032:SF4">
    <property type="entry name" value="AMIDASE ENHANCER"/>
    <property type="match status" value="1"/>
</dbReference>
<evidence type="ECO:0000256" key="1">
    <source>
        <dbReference type="SAM" id="SignalP"/>
    </source>
</evidence>
<feature type="signal peptide" evidence="1">
    <location>
        <begin position="1"/>
        <end position="23"/>
    </location>
</feature>
<dbReference type="STRING" id="1459.AF332_05180"/>
<reference evidence="4" key="1">
    <citation type="submission" date="2015-07" db="EMBL/GenBank/DDBJ databases">
        <title>Fjat-10036 dsm4.</title>
        <authorList>
            <person name="Liu B."/>
            <person name="Wang J."/>
            <person name="Zhu Y."/>
            <person name="Liu G."/>
            <person name="Chen Q."/>
            <person name="Chen Z."/>
            <person name="Lan J."/>
            <person name="Che J."/>
            <person name="Ge C."/>
            <person name="Shi H."/>
            <person name="Pan Z."/>
            <person name="Liu X."/>
        </authorList>
    </citation>
    <scope>NUCLEOTIDE SEQUENCE [LARGE SCALE GENOMIC DNA]</scope>
    <source>
        <strain evidence="4">DSM 4</strain>
    </source>
</reference>
<feature type="chain" id="PRO_5039345155" evidence="1">
    <location>
        <begin position="24"/>
        <end position="510"/>
    </location>
</feature>
<evidence type="ECO:0000313" key="3">
    <source>
        <dbReference type="EMBL" id="KON86273.1"/>
    </source>
</evidence>
<feature type="domain" description="Sporulation stage II protein D amidase enhancer LytB N-terminal" evidence="2">
    <location>
        <begin position="196"/>
        <end position="275"/>
    </location>
</feature>
<dbReference type="RefSeq" id="WP_053433633.1">
    <property type="nucleotide sequence ID" value="NZ_LGUF01000007.1"/>
</dbReference>
<name>A0A0M0G926_SPOGL</name>
<evidence type="ECO:0000313" key="4">
    <source>
        <dbReference type="Proteomes" id="UP000037109"/>
    </source>
</evidence>
<dbReference type="Pfam" id="PF08486">
    <property type="entry name" value="SpoIID"/>
    <property type="match status" value="1"/>
</dbReference>
<keyword evidence="4" id="KW-1185">Reference proteome</keyword>
<dbReference type="PATRIC" id="fig|1459.3.peg.1082"/>
<dbReference type="InterPro" id="IPR013693">
    <property type="entry name" value="SpoIID/LytB_N"/>
</dbReference>
<dbReference type="InterPro" id="IPR051922">
    <property type="entry name" value="Bact_Sporulation_Assoc"/>
</dbReference>
<protein>
    <submittedName>
        <fullName evidence="3">Sporulation protein SpoIID</fullName>
    </submittedName>
</protein>
<dbReference type="EMBL" id="LGUF01000007">
    <property type="protein sequence ID" value="KON86273.1"/>
    <property type="molecule type" value="Genomic_DNA"/>
</dbReference>
<accession>A0A0M0G926</accession>
<keyword evidence="1" id="KW-0732">Signal</keyword>
<dbReference type="GO" id="GO:0030288">
    <property type="term" value="C:outer membrane-bounded periplasmic space"/>
    <property type="evidence" value="ECO:0007669"/>
    <property type="project" value="TreeGrafter"/>
</dbReference>
<dbReference type="AlphaFoldDB" id="A0A0M0G926"/>
<sequence length="510" mass="55241">MKKFISIVLFMVLLFSGVQNPIAAEVKTYPNSVNVSVHINKDVTLTLNGNYQLKNRQTGSKSMIPPGTTITVSSNSTTVTVSYTGFSQTSTSGFDVNELAGTAPLAIFTAQTDMRRGADTSYAKVYAFQTGDSANYLGSFTNRTTGELWYNVNIGSYTGWVPAKNAKLTEGDKLSLANVSNGLTYRGSFYLKKNGSQVEVINILDMEDYLKGVVPNEMPASWHKEALKAQAIAARSYAANMMMLTSTAASQVYRGYSSEDTRANTAIKETEGLLVKHNGKPIQTFFFSTSGGRTANVGDVWNSDQSSFPYLVSVEDKYEKSPYSNWSEEYSAATILKSFGFDSTAKLLDISLEIKGANGEVGAVTVKTSKGDKTVRGNESVIRKLFPLQSSAHYNSLYSNWFTMEVTRSQPALSVQTNSGTVPISDMKGQKVQTPSGEITLSDSIVSVQTPSGVITSESGTGEVLSVTLNGKGWGHRIGMSQYGAKAYAENGWTSTQIITYYFKGTSVSK</sequence>
<comment type="caution">
    <text evidence="3">The sequence shown here is derived from an EMBL/GenBank/DDBJ whole genome shotgun (WGS) entry which is preliminary data.</text>
</comment>
<gene>
    <name evidence="3" type="ORF">AF332_05180</name>
</gene>
<dbReference type="Proteomes" id="UP000037109">
    <property type="component" value="Unassembled WGS sequence"/>
</dbReference>
<proteinExistence type="predicted"/>
<organism evidence="3 4">
    <name type="scientific">Sporosarcina globispora</name>
    <name type="common">Bacillus globisporus</name>
    <dbReference type="NCBI Taxonomy" id="1459"/>
    <lineage>
        <taxon>Bacteria</taxon>
        <taxon>Bacillati</taxon>
        <taxon>Bacillota</taxon>
        <taxon>Bacilli</taxon>
        <taxon>Bacillales</taxon>
        <taxon>Caryophanaceae</taxon>
        <taxon>Sporosarcina</taxon>
    </lineage>
</organism>
<dbReference type="NCBIfam" id="TIGR02669">
    <property type="entry name" value="SpoIID_LytB"/>
    <property type="match status" value="1"/>
</dbReference>
<dbReference type="Gene3D" id="2.30.30.40">
    <property type="entry name" value="SH3 Domains"/>
    <property type="match status" value="1"/>
</dbReference>
<dbReference type="GO" id="GO:0030435">
    <property type="term" value="P:sporulation resulting in formation of a cellular spore"/>
    <property type="evidence" value="ECO:0007669"/>
    <property type="project" value="InterPro"/>
</dbReference>